<reference evidence="1 2" key="1">
    <citation type="submission" date="2017-05" db="EMBL/GenBank/DDBJ databases">
        <authorList>
            <person name="Varghese N."/>
            <person name="Submissions S."/>
        </authorList>
    </citation>
    <scope>NUCLEOTIDE SEQUENCE [LARGE SCALE GENOMIC DNA]</scope>
    <source>
        <strain evidence="1 2">DSM 15360</strain>
    </source>
</reference>
<dbReference type="EMBL" id="FXUA01000002">
    <property type="protein sequence ID" value="SMP15334.1"/>
    <property type="molecule type" value="Genomic_DNA"/>
</dbReference>
<evidence type="ECO:0000313" key="1">
    <source>
        <dbReference type="EMBL" id="SMP15334.1"/>
    </source>
</evidence>
<evidence type="ECO:0000313" key="2">
    <source>
        <dbReference type="Proteomes" id="UP001157915"/>
    </source>
</evidence>
<organism evidence="1 2">
    <name type="scientific">Algoriphagus winogradskyi</name>
    <dbReference type="NCBI Taxonomy" id="237017"/>
    <lineage>
        <taxon>Bacteria</taxon>
        <taxon>Pseudomonadati</taxon>
        <taxon>Bacteroidota</taxon>
        <taxon>Cytophagia</taxon>
        <taxon>Cytophagales</taxon>
        <taxon>Cyclobacteriaceae</taxon>
        <taxon>Algoriphagus</taxon>
    </lineage>
</organism>
<proteinExistence type="predicted"/>
<protein>
    <submittedName>
        <fullName evidence="1">Uncharacterized protein</fullName>
    </submittedName>
</protein>
<dbReference type="Proteomes" id="UP001157915">
    <property type="component" value="Unassembled WGS sequence"/>
</dbReference>
<comment type="caution">
    <text evidence="1">The sequence shown here is derived from an EMBL/GenBank/DDBJ whole genome shotgun (WGS) entry which is preliminary data.</text>
</comment>
<gene>
    <name evidence="1" type="ORF">SAMN06265367_102452</name>
</gene>
<keyword evidence="2" id="KW-1185">Reference proteome</keyword>
<sequence>MINFANVFIFYQTGKDFTEDYTEFWQVGSSAI</sequence>
<name>A0ABY1NQG7_9BACT</name>
<accession>A0ABY1NQG7</accession>